<dbReference type="OrthoDB" id="9815086at2"/>
<dbReference type="NCBIfam" id="NF033564">
    <property type="entry name" value="transpos_ISAs1"/>
    <property type="match status" value="1"/>
</dbReference>
<dbReference type="AlphaFoldDB" id="A0A5C6RFM2"/>
<evidence type="ECO:0000259" key="1">
    <source>
        <dbReference type="Pfam" id="PF01609"/>
    </source>
</evidence>
<evidence type="ECO:0000313" key="4">
    <source>
        <dbReference type="Proteomes" id="UP000321580"/>
    </source>
</evidence>
<feature type="domain" description="Transposase IS4-like" evidence="1">
    <location>
        <begin position="121"/>
        <end position="344"/>
    </location>
</feature>
<dbReference type="EMBL" id="VOOR01000146">
    <property type="protein sequence ID" value="TXB56027.1"/>
    <property type="molecule type" value="Genomic_DNA"/>
</dbReference>
<dbReference type="Pfam" id="PF13808">
    <property type="entry name" value="DDE_Tnp_1_assoc"/>
    <property type="match status" value="1"/>
</dbReference>
<keyword evidence="4" id="KW-1185">Reference proteome</keyword>
<dbReference type="Proteomes" id="UP000321580">
    <property type="component" value="Unassembled WGS sequence"/>
</dbReference>
<dbReference type="InterPro" id="IPR032806">
    <property type="entry name" value="YbfD_N"/>
</dbReference>
<name>A0A5C6RFM2_9BACT</name>
<dbReference type="InterPro" id="IPR047647">
    <property type="entry name" value="ISAs1_transpos"/>
</dbReference>
<evidence type="ECO:0000259" key="2">
    <source>
        <dbReference type="Pfam" id="PF13808"/>
    </source>
</evidence>
<accession>A0A5C6RFM2</accession>
<dbReference type="GO" id="GO:0006313">
    <property type="term" value="P:DNA transposition"/>
    <property type="evidence" value="ECO:0007669"/>
    <property type="project" value="InterPro"/>
</dbReference>
<dbReference type="GO" id="GO:0004803">
    <property type="term" value="F:transposase activity"/>
    <property type="evidence" value="ECO:0007669"/>
    <property type="project" value="InterPro"/>
</dbReference>
<dbReference type="PANTHER" id="PTHR30298">
    <property type="entry name" value="H REPEAT-ASSOCIATED PREDICTED TRANSPOSASE"/>
    <property type="match status" value="1"/>
</dbReference>
<evidence type="ECO:0000313" key="3">
    <source>
        <dbReference type="EMBL" id="TXB56027.1"/>
    </source>
</evidence>
<organism evidence="3 4">
    <name type="scientific">Phaeodactylibacter luteus</name>
    <dbReference type="NCBI Taxonomy" id="1564516"/>
    <lineage>
        <taxon>Bacteria</taxon>
        <taxon>Pseudomonadati</taxon>
        <taxon>Bacteroidota</taxon>
        <taxon>Saprospiria</taxon>
        <taxon>Saprospirales</taxon>
        <taxon>Haliscomenobacteraceae</taxon>
        <taxon>Phaeodactylibacter</taxon>
    </lineage>
</organism>
<protein>
    <submittedName>
        <fullName evidence="3">ISAs1 family transposase</fullName>
    </submittedName>
</protein>
<proteinExistence type="predicted"/>
<feature type="non-terminal residue" evidence="3">
    <location>
        <position position="374"/>
    </location>
</feature>
<sequence length="374" mass="41825">MAEGLLHHFEDVPDPRSAKGVRHSLRTILTISFVATICGADEWTEIEQFGKEKLRLFQETFNVAQRGVPSHDTFGRLFSIIEPKAFQECFLAWMKSITEIGGQISIDGKTMRSSFDTFNERLSQHVVSAYGNDSGLVLAQTATAEKSNEIKAIPQLLSLLDLNGCLVTIDAMGTQTAIAQQIVDAKGGYLLAVKGNQGSLYEEIAETFEKVGVQGDSYEIKEVNKDHGRLEQRHYTTCPAQDYLTAGQLEKWPGLKTIVMTDNYTEFVTGKKAGQSRGRERRFFITTLDAAEIEKIKAAIRSHWAIENSLHYILDVAFGEDDNRTRKGNAAVNQNLVRHYALNLLKKETSTKVGIKAKRKKAGWNDEYLFKVLA</sequence>
<gene>
    <name evidence="3" type="ORF">FRY97_21870</name>
</gene>
<reference evidence="3 4" key="1">
    <citation type="submission" date="2019-08" db="EMBL/GenBank/DDBJ databases">
        <title>Genome of Phaeodactylibacter luteus.</title>
        <authorList>
            <person name="Bowman J.P."/>
        </authorList>
    </citation>
    <scope>NUCLEOTIDE SEQUENCE [LARGE SCALE GENOMIC DNA]</scope>
    <source>
        <strain evidence="3 4">KCTC 42180</strain>
    </source>
</reference>
<dbReference type="GO" id="GO:0003677">
    <property type="term" value="F:DNA binding"/>
    <property type="evidence" value="ECO:0007669"/>
    <property type="project" value="InterPro"/>
</dbReference>
<dbReference type="PANTHER" id="PTHR30298:SF0">
    <property type="entry name" value="PROTEIN YBFL-RELATED"/>
    <property type="match status" value="1"/>
</dbReference>
<feature type="domain" description="H repeat-associated protein N-terminal" evidence="2">
    <location>
        <begin position="7"/>
        <end position="94"/>
    </location>
</feature>
<dbReference type="InterPro" id="IPR051698">
    <property type="entry name" value="Transposase_11-like"/>
</dbReference>
<comment type="caution">
    <text evidence="3">The sequence shown here is derived from an EMBL/GenBank/DDBJ whole genome shotgun (WGS) entry which is preliminary data.</text>
</comment>
<dbReference type="Pfam" id="PF01609">
    <property type="entry name" value="DDE_Tnp_1"/>
    <property type="match status" value="1"/>
</dbReference>
<dbReference type="InterPro" id="IPR002559">
    <property type="entry name" value="Transposase_11"/>
</dbReference>